<name>A0A9K3LYU2_9STRA</name>
<evidence type="ECO:0000256" key="1">
    <source>
        <dbReference type="SAM" id="Phobius"/>
    </source>
</evidence>
<reference evidence="2" key="2">
    <citation type="submission" date="2021-04" db="EMBL/GenBank/DDBJ databases">
        <authorList>
            <person name="Podell S."/>
        </authorList>
    </citation>
    <scope>NUCLEOTIDE SEQUENCE</scope>
    <source>
        <strain evidence="2">Hildebrandi</strain>
    </source>
</reference>
<keyword evidence="1" id="KW-0812">Transmembrane</keyword>
<organism evidence="2 3">
    <name type="scientific">Nitzschia inconspicua</name>
    <dbReference type="NCBI Taxonomy" id="303405"/>
    <lineage>
        <taxon>Eukaryota</taxon>
        <taxon>Sar</taxon>
        <taxon>Stramenopiles</taxon>
        <taxon>Ochrophyta</taxon>
        <taxon>Bacillariophyta</taxon>
        <taxon>Bacillariophyceae</taxon>
        <taxon>Bacillariophycidae</taxon>
        <taxon>Bacillariales</taxon>
        <taxon>Bacillariaceae</taxon>
        <taxon>Nitzschia</taxon>
    </lineage>
</organism>
<evidence type="ECO:0000313" key="3">
    <source>
        <dbReference type="Proteomes" id="UP000693970"/>
    </source>
</evidence>
<dbReference type="EMBL" id="JAGRRH010000004">
    <property type="protein sequence ID" value="KAG7370727.1"/>
    <property type="molecule type" value="Genomic_DNA"/>
</dbReference>
<proteinExistence type="predicted"/>
<sequence>MPRSIENPFKENRIHYVKYLAIFWACLLVAFLFFGIPFFFGTDPTTSLTLRKKRKIRISIDHGHSEVPTQAPTVEIFPLIDQSAFPNWLARHYSKMRFPGGSEENERIFHLDRDVLQESLMLGCNNIRINQKPEGNFNYMYDFVTHTMDPDDNPVRQAGALWGLTLCLQNQPQQIEWQMAVEKGLDFFLQHSQEGPMPGSTMVVYPGFSRSDTGANALLGLSLVDYLRTIKDHNLTIDADKKRNYEAQLASTIQFLKFLQLPNQSFAQNYNTITQFKSTSGSPYFDGEAMLCLCKAARYIDGYTNLIPLIEQSAFVLAKRYTLDVWRNEHDSAKTKGFYQWSSMFLWEYWHAKWKDYEIAGDYVMVLGHWIIYAHEILERSKNTGYAFEGIVCAYDVASLREHVSSFRDFERTIDEGLYKLGQWQVGGPLAHLNAFLKKHPTKDPLAIGGIMSSKDEAPLRIDTTQHQMHAVMLALEFVYTGEDDDDSIELEK</sequence>
<evidence type="ECO:0000313" key="2">
    <source>
        <dbReference type="EMBL" id="KAG7370727.1"/>
    </source>
</evidence>
<dbReference type="Proteomes" id="UP000693970">
    <property type="component" value="Unassembled WGS sequence"/>
</dbReference>
<dbReference type="AlphaFoldDB" id="A0A9K3LYU2"/>
<keyword evidence="1" id="KW-0472">Membrane</keyword>
<keyword evidence="1" id="KW-1133">Transmembrane helix</keyword>
<keyword evidence="3" id="KW-1185">Reference proteome</keyword>
<protein>
    <submittedName>
        <fullName evidence="2">Uncharacterized protein</fullName>
    </submittedName>
</protein>
<comment type="caution">
    <text evidence="2">The sequence shown here is derived from an EMBL/GenBank/DDBJ whole genome shotgun (WGS) entry which is preliminary data.</text>
</comment>
<feature type="transmembrane region" description="Helical" evidence="1">
    <location>
        <begin position="21"/>
        <end position="40"/>
    </location>
</feature>
<gene>
    <name evidence="2" type="ORF">IV203_019297</name>
</gene>
<reference evidence="2" key="1">
    <citation type="journal article" date="2021" name="Sci. Rep.">
        <title>Diploid genomic architecture of Nitzschia inconspicua, an elite biomass production diatom.</title>
        <authorList>
            <person name="Oliver A."/>
            <person name="Podell S."/>
            <person name="Pinowska A."/>
            <person name="Traller J.C."/>
            <person name="Smith S.R."/>
            <person name="McClure R."/>
            <person name="Beliaev A."/>
            <person name="Bohutskyi P."/>
            <person name="Hill E.A."/>
            <person name="Rabines A."/>
            <person name="Zheng H."/>
            <person name="Allen L.Z."/>
            <person name="Kuo A."/>
            <person name="Grigoriev I.V."/>
            <person name="Allen A.E."/>
            <person name="Hazlebeck D."/>
            <person name="Allen E.E."/>
        </authorList>
    </citation>
    <scope>NUCLEOTIDE SEQUENCE</scope>
    <source>
        <strain evidence="2">Hildebrandi</strain>
    </source>
</reference>
<dbReference type="OrthoDB" id="44422at2759"/>
<accession>A0A9K3LYU2</accession>